<keyword evidence="5" id="KW-1185">Reference proteome</keyword>
<evidence type="ECO:0000259" key="3">
    <source>
        <dbReference type="Pfam" id="PF00149"/>
    </source>
</evidence>
<sequence length="156" mass="17520">MDNSTFVTRFVNGDDGTTLHTLTLTPRRDRRAVVVQKQALGFVSLGDWGDATGGLSATAKTLKSTLAARPWSAATQFIALIGDNFYENGVSNWDDPQFEDTFESHMDFGYDLPWYAVLGNHDYRQDALAQVIRTRINPSGRWQMPGRYFSPPIFHS</sequence>
<name>A0A7J6UHG8_PEROL</name>
<proteinExistence type="predicted"/>
<organism evidence="4 5">
    <name type="scientific">Perkinsus olseni</name>
    <name type="common">Perkinsus atlanticus</name>
    <dbReference type="NCBI Taxonomy" id="32597"/>
    <lineage>
        <taxon>Eukaryota</taxon>
        <taxon>Sar</taxon>
        <taxon>Alveolata</taxon>
        <taxon>Perkinsozoa</taxon>
        <taxon>Perkinsea</taxon>
        <taxon>Perkinsida</taxon>
        <taxon>Perkinsidae</taxon>
        <taxon>Perkinsus</taxon>
    </lineage>
</organism>
<evidence type="ECO:0000313" key="5">
    <source>
        <dbReference type="Proteomes" id="UP000553632"/>
    </source>
</evidence>
<dbReference type="Proteomes" id="UP000553632">
    <property type="component" value="Unassembled WGS sequence"/>
</dbReference>
<feature type="non-terminal residue" evidence="4">
    <location>
        <position position="1"/>
    </location>
</feature>
<evidence type="ECO:0000256" key="1">
    <source>
        <dbReference type="ARBA" id="ARBA00022729"/>
    </source>
</evidence>
<evidence type="ECO:0000256" key="2">
    <source>
        <dbReference type="ARBA" id="ARBA00022801"/>
    </source>
</evidence>
<feature type="domain" description="Calcineurin-like phosphoesterase" evidence="3">
    <location>
        <begin position="45"/>
        <end position="150"/>
    </location>
</feature>
<dbReference type="OMA" id="KIDIVMI"/>
<accession>A0A7J6UHG8</accession>
<dbReference type="EMBL" id="JABANO010003581">
    <property type="protein sequence ID" value="KAF4756627.1"/>
    <property type="molecule type" value="Genomic_DNA"/>
</dbReference>
<dbReference type="GO" id="GO:0016787">
    <property type="term" value="F:hydrolase activity"/>
    <property type="evidence" value="ECO:0007669"/>
    <property type="project" value="UniProtKB-KW"/>
</dbReference>
<dbReference type="PANTHER" id="PTHR10161">
    <property type="entry name" value="TARTRATE-RESISTANT ACID PHOSPHATASE TYPE 5"/>
    <property type="match status" value="1"/>
</dbReference>
<evidence type="ECO:0000313" key="4">
    <source>
        <dbReference type="EMBL" id="KAF4756627.1"/>
    </source>
</evidence>
<protein>
    <recommendedName>
        <fullName evidence="3">Calcineurin-like phosphoesterase domain-containing protein</fullName>
    </recommendedName>
</protein>
<dbReference type="Gene3D" id="3.60.21.10">
    <property type="match status" value="1"/>
</dbReference>
<keyword evidence="2" id="KW-0378">Hydrolase</keyword>
<dbReference type="InterPro" id="IPR029052">
    <property type="entry name" value="Metallo-depent_PP-like"/>
</dbReference>
<reference evidence="4 5" key="1">
    <citation type="submission" date="2020-04" db="EMBL/GenBank/DDBJ databases">
        <title>Perkinsus olseni comparative genomics.</title>
        <authorList>
            <person name="Bogema D.R."/>
        </authorList>
    </citation>
    <scope>NUCLEOTIDE SEQUENCE [LARGE SCALE GENOMIC DNA]</scope>
    <source>
        <strain evidence="4 5">ATCC PRA-207</strain>
    </source>
</reference>
<dbReference type="AlphaFoldDB" id="A0A7J6UHG8"/>
<dbReference type="PANTHER" id="PTHR10161:SF14">
    <property type="entry name" value="TARTRATE-RESISTANT ACID PHOSPHATASE TYPE 5"/>
    <property type="match status" value="1"/>
</dbReference>
<gene>
    <name evidence="4" type="ORF">FOZ63_015276</name>
</gene>
<comment type="caution">
    <text evidence="4">The sequence shown here is derived from an EMBL/GenBank/DDBJ whole genome shotgun (WGS) entry which is preliminary data.</text>
</comment>
<dbReference type="SUPFAM" id="SSF56300">
    <property type="entry name" value="Metallo-dependent phosphatases"/>
    <property type="match status" value="1"/>
</dbReference>
<dbReference type="InterPro" id="IPR051558">
    <property type="entry name" value="Metallophosphoesterase_PAP"/>
</dbReference>
<keyword evidence="1" id="KW-0732">Signal</keyword>
<dbReference type="Pfam" id="PF00149">
    <property type="entry name" value="Metallophos"/>
    <property type="match status" value="1"/>
</dbReference>
<dbReference type="InterPro" id="IPR004843">
    <property type="entry name" value="Calcineurin-like_PHP"/>
</dbReference>